<reference evidence="1" key="1">
    <citation type="submission" date="2022-08" db="EMBL/GenBank/DDBJ databases">
        <authorList>
            <person name="Deng Y."/>
            <person name="Han X.-F."/>
            <person name="Zhang Y.-Q."/>
        </authorList>
    </citation>
    <scope>NUCLEOTIDE SEQUENCE</scope>
    <source>
        <strain evidence="1">CPCC 203407</strain>
    </source>
</reference>
<proteinExistence type="predicted"/>
<evidence type="ECO:0000313" key="2">
    <source>
        <dbReference type="Proteomes" id="UP001165587"/>
    </source>
</evidence>
<comment type="caution">
    <text evidence="1">The sequence shown here is derived from an EMBL/GenBank/DDBJ whole genome shotgun (WGS) entry which is preliminary data.</text>
</comment>
<dbReference type="Proteomes" id="UP001165587">
    <property type="component" value="Unassembled WGS sequence"/>
</dbReference>
<evidence type="ECO:0000313" key="1">
    <source>
        <dbReference type="EMBL" id="MCS5724675.1"/>
    </source>
</evidence>
<accession>A0AA41XFC2</accession>
<dbReference type="EMBL" id="JANLCK010000001">
    <property type="protein sequence ID" value="MCS5724675.1"/>
    <property type="molecule type" value="Genomic_DNA"/>
</dbReference>
<dbReference type="RefSeq" id="WP_259525105.1">
    <property type="nucleotide sequence ID" value="NZ_JANLCK010000001.1"/>
</dbReference>
<keyword evidence="2" id="KW-1185">Reference proteome</keyword>
<gene>
    <name evidence="1" type="ORF">N1028_02065</name>
</gene>
<sequence>MRTHVDVVEIMPVVDAGWRLWDSSMPESDSRGLLGFVEADGAGFHAVWLTPRLASEYFDSLEDAARAARQQCLERGDHA</sequence>
<dbReference type="AlphaFoldDB" id="A0AA41XFC2"/>
<protein>
    <submittedName>
        <fullName evidence="1">Uncharacterized protein</fullName>
    </submittedName>
</protein>
<organism evidence="1 2">
    <name type="scientific">Herbiconiux oxytropis</name>
    <dbReference type="NCBI Taxonomy" id="2970915"/>
    <lineage>
        <taxon>Bacteria</taxon>
        <taxon>Bacillati</taxon>
        <taxon>Actinomycetota</taxon>
        <taxon>Actinomycetes</taxon>
        <taxon>Micrococcales</taxon>
        <taxon>Microbacteriaceae</taxon>
        <taxon>Herbiconiux</taxon>
    </lineage>
</organism>
<name>A0AA41XFC2_9MICO</name>